<organism evidence="4 5">
    <name type="scientific">Weissella ceti</name>
    <dbReference type="NCBI Taxonomy" id="759620"/>
    <lineage>
        <taxon>Bacteria</taxon>
        <taxon>Bacillati</taxon>
        <taxon>Bacillota</taxon>
        <taxon>Bacilli</taxon>
        <taxon>Lactobacillales</taxon>
        <taxon>Lactobacillaceae</taxon>
        <taxon>Weissella</taxon>
    </lineage>
</organism>
<dbReference type="AlphaFoldDB" id="A0A075U6D9"/>
<feature type="region of interest" description="Disordered" evidence="3">
    <location>
        <begin position="1"/>
        <end position="31"/>
    </location>
</feature>
<dbReference type="EMBL" id="CP009223">
    <property type="protein sequence ID" value="AIM63018.1"/>
    <property type="molecule type" value="Genomic_DNA"/>
</dbReference>
<dbReference type="KEGG" id="wct:WS74_0766"/>
<evidence type="ECO:0000313" key="4">
    <source>
        <dbReference type="EMBL" id="AIM63018.1"/>
    </source>
</evidence>
<keyword evidence="5" id="KW-1185">Reference proteome</keyword>
<feature type="region of interest" description="Disordered" evidence="3">
    <location>
        <begin position="90"/>
        <end position="111"/>
    </location>
</feature>
<dbReference type="SUPFAM" id="SSF158221">
    <property type="entry name" value="YnzC-like"/>
    <property type="match status" value="1"/>
</dbReference>
<feature type="compositionally biased region" description="Basic and acidic residues" evidence="3">
    <location>
        <begin position="95"/>
        <end position="111"/>
    </location>
</feature>
<reference evidence="4 5" key="1">
    <citation type="journal article" date="2014" name="Genome Announc.">
        <title>Complete Genome Sequences of Fish Pathogenic Weissella ceti Strains WS74 and WS105.</title>
        <authorList>
            <person name="Figueiredo H.C."/>
            <person name="Leal C.A."/>
            <person name="Dorella F.A."/>
            <person name="Carvalho A.F."/>
            <person name="Soares S.C."/>
            <person name="Pereira F.L."/>
            <person name="Azevedo V.A."/>
        </authorList>
    </citation>
    <scope>NUCLEOTIDE SEQUENCE [LARGE SCALE GENOMIC DNA]</scope>
    <source>
        <strain evidence="4 5">WS74</strain>
    </source>
</reference>
<dbReference type="GO" id="GO:0005737">
    <property type="term" value="C:cytoplasm"/>
    <property type="evidence" value="ECO:0007669"/>
    <property type="project" value="UniProtKB-SubCell"/>
</dbReference>
<proteinExistence type="inferred from homology"/>
<dbReference type="KEGG" id="wci:WS105_0827"/>
<comment type="subcellular location">
    <subcellularLocation>
        <location evidence="2">Cytoplasm</location>
    </subcellularLocation>
</comment>
<keyword evidence="1 2" id="KW-0963">Cytoplasm</keyword>
<comment type="similarity">
    <text evidence="2">Belongs to the UPF0291 family.</text>
</comment>
<evidence type="ECO:0000313" key="5">
    <source>
        <dbReference type="Proteomes" id="UP000029079"/>
    </source>
</evidence>
<reference evidence="5" key="2">
    <citation type="submission" date="2014-08" db="EMBL/GenBank/DDBJ databases">
        <title>Complete genome of Weissella ceti strain WS74 isolated from diseased rainbow trout in Brazil.</title>
        <authorList>
            <person name="Figueiredo H.C.P."/>
            <person name="Leal C.A.G."/>
            <person name="Pereira F.L."/>
            <person name="Soares S.C."/>
            <person name="Dorella F.A."/>
            <person name="Carvalho A.F."/>
            <person name="Azevedo V.A.C."/>
        </authorList>
    </citation>
    <scope>NUCLEOTIDE SEQUENCE [LARGE SCALE GENOMIC DNA]</scope>
    <source>
        <strain evidence="5">WS74</strain>
    </source>
</reference>
<dbReference type="PATRIC" id="fig|759620.7.peg.788"/>
<dbReference type="PANTHER" id="PTHR37300:SF1">
    <property type="entry name" value="UPF0291 PROTEIN YNZC"/>
    <property type="match status" value="1"/>
</dbReference>
<sequence>MTDENKVVEPVNTADINHEAEEAQGGQAAETDHMTAVRERINELAAKAKTAEGLTTEEEAERAELRAEFLANFRKAFRSQVEMLQVFDDDGNEVTPEKVREIQRDKGIRDN</sequence>
<dbReference type="STRING" id="759620.WS105_0827"/>
<dbReference type="Gene3D" id="1.10.287.540">
    <property type="entry name" value="Helix hairpin bin"/>
    <property type="match status" value="1"/>
</dbReference>
<dbReference type="HAMAP" id="MF_01103">
    <property type="entry name" value="UPF0291"/>
    <property type="match status" value="1"/>
</dbReference>
<gene>
    <name evidence="4" type="ORF">WS74_0766</name>
</gene>
<name>A0A075U6D9_9LACO</name>
<accession>A0A075U6D9</accession>
<dbReference type="KEGG" id="wce:WS08_0763"/>
<protein>
    <recommendedName>
        <fullName evidence="2">UPF0291 protein WS74_0766</fullName>
    </recommendedName>
</protein>
<dbReference type="InterPro" id="IPR009242">
    <property type="entry name" value="DUF896"/>
</dbReference>
<evidence type="ECO:0000256" key="1">
    <source>
        <dbReference type="ARBA" id="ARBA00022490"/>
    </source>
</evidence>
<evidence type="ECO:0000256" key="3">
    <source>
        <dbReference type="SAM" id="MobiDB-lite"/>
    </source>
</evidence>
<dbReference type="Proteomes" id="UP000029079">
    <property type="component" value="Chromosome"/>
</dbReference>
<dbReference type="Pfam" id="PF05979">
    <property type="entry name" value="DUF896"/>
    <property type="match status" value="1"/>
</dbReference>
<dbReference type="PANTHER" id="PTHR37300">
    <property type="entry name" value="UPF0291 PROTEIN CBO2609/CLC_2481"/>
    <property type="match status" value="1"/>
</dbReference>
<evidence type="ECO:0000256" key="2">
    <source>
        <dbReference type="HAMAP-Rule" id="MF_01103"/>
    </source>
</evidence>